<keyword evidence="2" id="KW-0812">Transmembrane</keyword>
<dbReference type="EMBL" id="CP017248">
    <property type="protein sequence ID" value="AOR34280.1"/>
    <property type="molecule type" value="Genomic_DNA"/>
</dbReference>
<gene>
    <name evidence="3" type="ORF">BFF78_27385</name>
</gene>
<evidence type="ECO:0000313" key="3">
    <source>
        <dbReference type="EMBL" id="AOR34280.1"/>
    </source>
</evidence>
<evidence type="ECO:0000313" key="4">
    <source>
        <dbReference type="Proteomes" id="UP000094960"/>
    </source>
</evidence>
<keyword evidence="2" id="KW-0472">Membrane</keyword>
<evidence type="ECO:0000256" key="2">
    <source>
        <dbReference type="SAM" id="Phobius"/>
    </source>
</evidence>
<sequence length="88" mass="8739">MGAAEMVIFTIGCFVGSLTFKYAKDHHPGPVRAGDPAAAITAALSTMLALGLLLGVGDSGSQRQPTGEAPSSQVSIPTPTGTASSGTH</sequence>
<organism evidence="3 4">
    <name type="scientific">Streptomyces fodineus</name>
    <dbReference type="NCBI Taxonomy" id="1904616"/>
    <lineage>
        <taxon>Bacteria</taxon>
        <taxon>Bacillati</taxon>
        <taxon>Actinomycetota</taxon>
        <taxon>Actinomycetes</taxon>
        <taxon>Kitasatosporales</taxon>
        <taxon>Streptomycetaceae</taxon>
        <taxon>Streptomyces</taxon>
    </lineage>
</organism>
<dbReference type="KEGG" id="spun:BFF78_27385"/>
<protein>
    <submittedName>
        <fullName evidence="3">Uncharacterized protein</fullName>
    </submittedName>
</protein>
<feature type="compositionally biased region" description="Polar residues" evidence="1">
    <location>
        <begin position="62"/>
        <end position="88"/>
    </location>
</feature>
<proteinExistence type="predicted"/>
<reference evidence="4" key="1">
    <citation type="submission" date="2016-09" db="EMBL/GenBank/DDBJ databases">
        <title>Streptomyces puniciscabiei strain:TW1S1 Genome sequencing and assembly.</title>
        <authorList>
            <person name="Kim M.-K."/>
            <person name="Kim S.B."/>
        </authorList>
    </citation>
    <scope>NUCLEOTIDE SEQUENCE [LARGE SCALE GENOMIC DNA]</scope>
    <source>
        <strain evidence="4">TW1S1</strain>
    </source>
</reference>
<keyword evidence="4" id="KW-1185">Reference proteome</keyword>
<evidence type="ECO:0000256" key="1">
    <source>
        <dbReference type="SAM" id="MobiDB-lite"/>
    </source>
</evidence>
<dbReference type="AlphaFoldDB" id="A0A1D7YFJ3"/>
<dbReference type="Proteomes" id="UP000094960">
    <property type="component" value="Chromosome"/>
</dbReference>
<feature type="region of interest" description="Disordered" evidence="1">
    <location>
        <begin position="59"/>
        <end position="88"/>
    </location>
</feature>
<name>A0A1D7YFJ3_9ACTN</name>
<feature type="transmembrane region" description="Helical" evidence="2">
    <location>
        <begin position="39"/>
        <end position="56"/>
    </location>
</feature>
<accession>A0A1D7YFJ3</accession>
<keyword evidence="2" id="KW-1133">Transmembrane helix</keyword>